<organism evidence="1 2">
    <name type="scientific">Taxus chinensis</name>
    <name type="common">Chinese yew</name>
    <name type="synonym">Taxus wallichiana var. chinensis</name>
    <dbReference type="NCBI Taxonomy" id="29808"/>
    <lineage>
        <taxon>Eukaryota</taxon>
        <taxon>Viridiplantae</taxon>
        <taxon>Streptophyta</taxon>
        <taxon>Embryophyta</taxon>
        <taxon>Tracheophyta</taxon>
        <taxon>Spermatophyta</taxon>
        <taxon>Pinopsida</taxon>
        <taxon>Pinidae</taxon>
        <taxon>Conifers II</taxon>
        <taxon>Cupressales</taxon>
        <taxon>Taxaceae</taxon>
        <taxon>Taxus</taxon>
    </lineage>
</organism>
<proteinExistence type="predicted"/>
<keyword evidence="2" id="KW-1185">Reference proteome</keyword>
<feature type="non-terminal residue" evidence="1">
    <location>
        <position position="50"/>
    </location>
</feature>
<protein>
    <recommendedName>
        <fullName evidence="3">Gag protein</fullName>
    </recommendedName>
</protein>
<accession>A0AA38C4V0</accession>
<gene>
    <name evidence="1" type="ORF">KI387_038419</name>
</gene>
<sequence>MNKGEDVTSYLTRLRIFKDELAAVGDKPSDDELVRIALNGFTKQWEVFVQ</sequence>
<reference evidence="1 2" key="1">
    <citation type="journal article" date="2021" name="Nat. Plants">
        <title>The Taxus genome provides insights into paclitaxel biosynthesis.</title>
        <authorList>
            <person name="Xiong X."/>
            <person name="Gou J."/>
            <person name="Liao Q."/>
            <person name="Li Y."/>
            <person name="Zhou Q."/>
            <person name="Bi G."/>
            <person name="Li C."/>
            <person name="Du R."/>
            <person name="Wang X."/>
            <person name="Sun T."/>
            <person name="Guo L."/>
            <person name="Liang H."/>
            <person name="Lu P."/>
            <person name="Wu Y."/>
            <person name="Zhang Z."/>
            <person name="Ro D.K."/>
            <person name="Shang Y."/>
            <person name="Huang S."/>
            <person name="Yan J."/>
        </authorList>
    </citation>
    <scope>NUCLEOTIDE SEQUENCE [LARGE SCALE GENOMIC DNA]</scope>
    <source>
        <strain evidence="1">Ta-2019</strain>
    </source>
</reference>
<name>A0AA38C4V0_TAXCH</name>
<dbReference type="AlphaFoldDB" id="A0AA38C4V0"/>
<evidence type="ECO:0000313" key="2">
    <source>
        <dbReference type="Proteomes" id="UP000824469"/>
    </source>
</evidence>
<dbReference type="Proteomes" id="UP000824469">
    <property type="component" value="Unassembled WGS sequence"/>
</dbReference>
<evidence type="ECO:0008006" key="3">
    <source>
        <dbReference type="Google" id="ProtNLM"/>
    </source>
</evidence>
<dbReference type="EMBL" id="JAHRHJ020000011">
    <property type="protein sequence ID" value="KAH9294831.1"/>
    <property type="molecule type" value="Genomic_DNA"/>
</dbReference>
<comment type="caution">
    <text evidence="1">The sequence shown here is derived from an EMBL/GenBank/DDBJ whole genome shotgun (WGS) entry which is preliminary data.</text>
</comment>
<evidence type="ECO:0000313" key="1">
    <source>
        <dbReference type="EMBL" id="KAH9294831.1"/>
    </source>
</evidence>